<comment type="caution">
    <text evidence="1">The sequence shown here is derived from an EMBL/GenBank/DDBJ whole genome shotgun (WGS) entry which is preliminary data.</text>
</comment>
<accession>A0ABV3PGK6</accession>
<dbReference type="RefSeq" id="WP_367623041.1">
    <property type="nucleotide sequence ID" value="NZ_JBFNQD010000001.1"/>
</dbReference>
<reference evidence="1 2" key="1">
    <citation type="submission" date="2024-07" db="EMBL/GenBank/DDBJ databases">
        <title>Description of Labrys sedimenti sp. nov., isolated from a diclofenac-degrading enrichment culture.</title>
        <authorList>
            <person name="Tancsics A."/>
            <person name="Csepanyi A."/>
        </authorList>
    </citation>
    <scope>NUCLEOTIDE SEQUENCE [LARGE SCALE GENOMIC DNA]</scope>
    <source>
        <strain evidence="1 2">LMG 23578</strain>
    </source>
</reference>
<gene>
    <name evidence="1" type="ORF">ABXS05_04255</name>
</gene>
<dbReference type="Proteomes" id="UP001555786">
    <property type="component" value="Unassembled WGS sequence"/>
</dbReference>
<sequence length="106" mass="11331">MAGKITKIVRDAVAKGLTNGEIIAAHPELNPSSIRALAARLRNRPESLRVIHVRSGPGVKLPVHLAQALDVEASGRPGCRGGNDLLRQLVDVIVRDDLFDAVLGEQ</sequence>
<evidence type="ECO:0000313" key="1">
    <source>
        <dbReference type="EMBL" id="MEW9304735.1"/>
    </source>
</evidence>
<proteinExistence type="predicted"/>
<keyword evidence="2" id="KW-1185">Reference proteome</keyword>
<evidence type="ECO:0000313" key="2">
    <source>
        <dbReference type="Proteomes" id="UP001555786"/>
    </source>
</evidence>
<organism evidence="1 2">
    <name type="scientific">Labrys neptuniae</name>
    <dbReference type="NCBI Taxonomy" id="376174"/>
    <lineage>
        <taxon>Bacteria</taxon>
        <taxon>Pseudomonadati</taxon>
        <taxon>Pseudomonadota</taxon>
        <taxon>Alphaproteobacteria</taxon>
        <taxon>Hyphomicrobiales</taxon>
        <taxon>Xanthobacteraceae</taxon>
        <taxon>Labrys</taxon>
    </lineage>
</organism>
<name>A0ABV3PGK6_9HYPH</name>
<dbReference type="EMBL" id="JBFNQD010000001">
    <property type="protein sequence ID" value="MEW9304735.1"/>
    <property type="molecule type" value="Genomic_DNA"/>
</dbReference>
<protein>
    <submittedName>
        <fullName evidence="1">Uncharacterized protein</fullName>
    </submittedName>
</protein>